<reference evidence="1 2" key="1">
    <citation type="submission" date="2019-12" db="EMBL/GenBank/DDBJ databases">
        <title>Engineering Photorhabdus to improve their lethality against agricultural pests.</title>
        <authorList>
            <person name="Machado R.A.R."/>
        </authorList>
    </citation>
    <scope>NUCLEOTIDE SEQUENCE [LARGE SCALE GENOMIC DNA]</scope>
    <source>
        <strain evidence="1 2">EN01</strain>
    </source>
</reference>
<proteinExistence type="predicted"/>
<dbReference type="AlphaFoldDB" id="A0A6L9JUC8"/>
<comment type="caution">
    <text evidence="1">The sequence shown here is derived from an EMBL/GenBank/DDBJ whole genome shotgun (WGS) entry which is preliminary data.</text>
</comment>
<accession>A0A6L9JUC8</accession>
<organism evidence="1 2">
    <name type="scientific">Photorhabdus laumondii subsp. laumondii</name>
    <name type="common">Photorhabdus luminescens subsp. laumondii</name>
    <dbReference type="NCBI Taxonomy" id="141679"/>
    <lineage>
        <taxon>Bacteria</taxon>
        <taxon>Pseudomonadati</taxon>
        <taxon>Pseudomonadota</taxon>
        <taxon>Gammaproteobacteria</taxon>
        <taxon>Enterobacterales</taxon>
        <taxon>Morganellaceae</taxon>
        <taxon>Photorhabdus</taxon>
    </lineage>
</organism>
<protein>
    <submittedName>
        <fullName evidence="1">Uncharacterized protein</fullName>
    </submittedName>
</protein>
<dbReference type="EMBL" id="WSFA01000074">
    <property type="protein sequence ID" value="NDL41250.1"/>
    <property type="molecule type" value="Genomic_DNA"/>
</dbReference>
<evidence type="ECO:0000313" key="1">
    <source>
        <dbReference type="EMBL" id="NDL41250.1"/>
    </source>
</evidence>
<sequence>MLKPSVEASTEEKQLYGIKKAVIGLIEFVTTSLEQLGVDKLNEIVDPSLDELEVIIIELDKEASNYDDLNLRQALLLSRILISDIRQKNPEICAEGSRMLRRAQIL</sequence>
<evidence type="ECO:0000313" key="2">
    <source>
        <dbReference type="Proteomes" id="UP000479300"/>
    </source>
</evidence>
<name>A0A6L9JUC8_PHOLM</name>
<dbReference type="Proteomes" id="UP000479300">
    <property type="component" value="Unassembled WGS sequence"/>
</dbReference>
<gene>
    <name evidence="1" type="ORF">GPY51_21485</name>
</gene>